<proteinExistence type="predicted"/>
<feature type="compositionally biased region" description="Low complexity" evidence="1">
    <location>
        <begin position="170"/>
        <end position="181"/>
    </location>
</feature>
<dbReference type="Proteomes" id="UP000226192">
    <property type="component" value="Unassembled WGS sequence"/>
</dbReference>
<protein>
    <submittedName>
        <fullName evidence="2">Uncharacterized protein</fullName>
    </submittedName>
</protein>
<dbReference type="AlphaFoldDB" id="A0A2C5YEI2"/>
<evidence type="ECO:0000256" key="1">
    <source>
        <dbReference type="SAM" id="MobiDB-lite"/>
    </source>
</evidence>
<dbReference type="OrthoDB" id="5409186at2759"/>
<comment type="caution">
    <text evidence="2">The sequence shown here is derived from an EMBL/GenBank/DDBJ whole genome shotgun (WGS) entry which is preliminary data.</text>
</comment>
<feature type="compositionally biased region" description="Polar residues" evidence="1">
    <location>
        <begin position="149"/>
        <end position="159"/>
    </location>
</feature>
<feature type="compositionally biased region" description="Polar residues" evidence="1">
    <location>
        <begin position="204"/>
        <end position="215"/>
    </location>
</feature>
<organism evidence="2 3">
    <name type="scientific">Ophiocordyceps australis</name>
    <dbReference type="NCBI Taxonomy" id="1399860"/>
    <lineage>
        <taxon>Eukaryota</taxon>
        <taxon>Fungi</taxon>
        <taxon>Dikarya</taxon>
        <taxon>Ascomycota</taxon>
        <taxon>Pezizomycotina</taxon>
        <taxon>Sordariomycetes</taxon>
        <taxon>Hypocreomycetidae</taxon>
        <taxon>Hypocreales</taxon>
        <taxon>Ophiocordycipitaceae</taxon>
        <taxon>Ophiocordyceps</taxon>
    </lineage>
</organism>
<dbReference type="EMBL" id="NJET01000019">
    <property type="protein sequence ID" value="PHH65281.1"/>
    <property type="molecule type" value="Genomic_DNA"/>
</dbReference>
<sequence>MPLPGLSLARRDTNGYKPETKDCSSGNTCEEACGAGFDQCVAKDDKAHCYNKAKGDKCCMDGSGNSCEAGYYCTSDSKAQNWCCPMDMDLAACASAYHVDGGLQMAGSPVTSSAAEAPSSSAPSAEPTSSEAVPPKEASEAPVPEPTEMPSSSSVSLPATTDEAKDEGASDSLSTSSESASAITVPSSTIAGIESLPSVPVVPGNSTRGPQPPNITVSTAASTGISALLLVAAGMFALL</sequence>
<evidence type="ECO:0000313" key="3">
    <source>
        <dbReference type="Proteomes" id="UP000226192"/>
    </source>
</evidence>
<reference evidence="2 3" key="1">
    <citation type="submission" date="2017-06" db="EMBL/GenBank/DDBJ databases">
        <title>Ant-infecting Ophiocordyceps genomes reveal a high diversity of potential behavioral manipulation genes and a possible major role for enterotoxins.</title>
        <authorList>
            <person name="De Bekker C."/>
            <person name="Evans H.C."/>
            <person name="Brachmann A."/>
            <person name="Hughes D.P."/>
        </authorList>
    </citation>
    <scope>NUCLEOTIDE SEQUENCE [LARGE SCALE GENOMIC DNA]</scope>
    <source>
        <strain evidence="2 3">Map64</strain>
    </source>
</reference>
<name>A0A2C5YEI2_9HYPO</name>
<gene>
    <name evidence="2" type="ORF">CDD81_2693</name>
</gene>
<dbReference type="STRING" id="1399860.A0A2C5YEI2"/>
<keyword evidence="3" id="KW-1185">Reference proteome</keyword>
<accession>A0A2C5YEI2</accession>
<evidence type="ECO:0000313" key="2">
    <source>
        <dbReference type="EMBL" id="PHH65281.1"/>
    </source>
</evidence>
<feature type="compositionally biased region" description="Low complexity" evidence="1">
    <location>
        <begin position="108"/>
        <end position="135"/>
    </location>
</feature>
<feature type="region of interest" description="Disordered" evidence="1">
    <location>
        <begin position="107"/>
        <end position="181"/>
    </location>
</feature>
<feature type="region of interest" description="Disordered" evidence="1">
    <location>
        <begin position="195"/>
        <end position="215"/>
    </location>
</feature>